<protein>
    <submittedName>
        <fullName evidence="2">Uncharacterized protein</fullName>
    </submittedName>
</protein>
<dbReference type="AlphaFoldDB" id="A0A452XEY2"/>
<dbReference type="EnsemblPlants" id="AET0Gv20112300.1">
    <property type="protein sequence ID" value="AET0Gv20112300.1"/>
    <property type="gene ID" value="AET0Gv20112300"/>
</dbReference>
<dbReference type="Gramene" id="AET0Gv20112300.1">
    <property type="protein sequence ID" value="AET0Gv20112300.1"/>
    <property type="gene ID" value="AET0Gv20112300"/>
</dbReference>
<feature type="region of interest" description="Disordered" evidence="1">
    <location>
        <begin position="314"/>
        <end position="370"/>
    </location>
</feature>
<reference evidence="2" key="3">
    <citation type="submission" date="2019-03" db="UniProtKB">
        <authorList>
            <consortium name="EnsemblPlants"/>
        </authorList>
    </citation>
    <scope>IDENTIFICATION</scope>
</reference>
<feature type="compositionally biased region" description="Polar residues" evidence="1">
    <location>
        <begin position="1"/>
        <end position="20"/>
    </location>
</feature>
<feature type="region of interest" description="Disordered" evidence="1">
    <location>
        <begin position="1"/>
        <end position="55"/>
    </location>
</feature>
<feature type="compositionally biased region" description="Basic residues" evidence="1">
    <location>
        <begin position="337"/>
        <end position="348"/>
    </location>
</feature>
<reference evidence="3" key="2">
    <citation type="journal article" date="2017" name="Nat. Plants">
        <title>The Aegilops tauschii genome reveals multiple impacts of transposons.</title>
        <authorList>
            <person name="Zhao G."/>
            <person name="Zou C."/>
            <person name="Li K."/>
            <person name="Wang K."/>
            <person name="Li T."/>
            <person name="Gao L."/>
            <person name="Zhang X."/>
            <person name="Wang H."/>
            <person name="Yang Z."/>
            <person name="Liu X."/>
            <person name="Jiang W."/>
            <person name="Mao L."/>
            <person name="Kong X."/>
            <person name="Jiao Y."/>
            <person name="Jia J."/>
        </authorList>
    </citation>
    <scope>NUCLEOTIDE SEQUENCE [LARGE SCALE GENOMIC DNA]</scope>
    <source>
        <strain evidence="3">cv. AL8/78</strain>
    </source>
</reference>
<reference evidence="3" key="1">
    <citation type="journal article" date="2014" name="Science">
        <title>Ancient hybridizations among the ancestral genomes of bread wheat.</title>
        <authorList>
            <consortium name="International Wheat Genome Sequencing Consortium,"/>
            <person name="Marcussen T."/>
            <person name="Sandve S.R."/>
            <person name="Heier L."/>
            <person name="Spannagl M."/>
            <person name="Pfeifer M."/>
            <person name="Jakobsen K.S."/>
            <person name="Wulff B.B."/>
            <person name="Steuernagel B."/>
            <person name="Mayer K.F."/>
            <person name="Olsen O.A."/>
        </authorList>
    </citation>
    <scope>NUCLEOTIDE SEQUENCE [LARGE SCALE GENOMIC DNA]</scope>
    <source>
        <strain evidence="3">cv. AL8/78</strain>
    </source>
</reference>
<feature type="compositionally biased region" description="Basic residues" evidence="1">
    <location>
        <begin position="357"/>
        <end position="370"/>
    </location>
</feature>
<evidence type="ECO:0000256" key="1">
    <source>
        <dbReference type="SAM" id="MobiDB-lite"/>
    </source>
</evidence>
<name>A0A452XEY2_AEGTS</name>
<feature type="compositionally biased region" description="Low complexity" evidence="1">
    <location>
        <begin position="45"/>
        <end position="55"/>
    </location>
</feature>
<evidence type="ECO:0000313" key="3">
    <source>
        <dbReference type="Proteomes" id="UP000015105"/>
    </source>
</evidence>
<dbReference type="Proteomes" id="UP000015105">
    <property type="component" value="Unassembled WGS sequence"/>
</dbReference>
<evidence type="ECO:0000313" key="2">
    <source>
        <dbReference type="EnsemblPlants" id="AET0Gv20112300.1"/>
    </source>
</evidence>
<keyword evidence="3" id="KW-1185">Reference proteome</keyword>
<accession>A0A452XEY2</accession>
<organism evidence="2 3">
    <name type="scientific">Aegilops tauschii subsp. strangulata</name>
    <name type="common">Goatgrass</name>
    <dbReference type="NCBI Taxonomy" id="200361"/>
    <lineage>
        <taxon>Eukaryota</taxon>
        <taxon>Viridiplantae</taxon>
        <taxon>Streptophyta</taxon>
        <taxon>Embryophyta</taxon>
        <taxon>Tracheophyta</taxon>
        <taxon>Spermatophyta</taxon>
        <taxon>Magnoliopsida</taxon>
        <taxon>Liliopsida</taxon>
        <taxon>Poales</taxon>
        <taxon>Poaceae</taxon>
        <taxon>BOP clade</taxon>
        <taxon>Pooideae</taxon>
        <taxon>Triticodae</taxon>
        <taxon>Triticeae</taxon>
        <taxon>Triticinae</taxon>
        <taxon>Aegilops</taxon>
    </lineage>
</organism>
<sequence>TNHTPFLASSSTIQYQATKRNSAEEISSADDGAATERRGDGGCGPSAAAPAGVQAGAEARAQRGLQLRLLLLHHLRAHGRHGHVQHGAEVRRAGVHDAGVAGGDGVQRLRGAVHGGDLLRVPDLRRALLLERQARRQGVGASRLMGHRLVQHRGTVGGHNERGLLAGAAHPGDRPARHRRGQRRRLPGLQVRRAGHLRHHPRPAWPHQQPPHPLALLVRQARRLLERRRYLSAGDPDPGSCQGEGERRVHLHALQHGQRHGDPQQGLYYGGGVADEPVLRSRLRRICTYDRRNEGRRQKRADRYHQRGGSLVHLRVDLPGGPHVGGDRHTVPAEPRQRRRRQRHRPGSLHHLSREVRQRHRSGGLPRGHRRCHVPLRHRVHHQQLENGLRLLPGRGDAVLECVAPGEQARGAAEHGLAFRRRGICHGPHVVGEPGGIPGDGIHRDHRVVHLLRAAHLLPGDDSPKVVHTGAVSSRPVRARRRMGGGPLGGLCHRALLFAGGVPGGKGRLQLHTSGRWGCVAAQHRGLGAPCTVLVPRTHHKR</sequence>
<proteinExistence type="predicted"/>